<evidence type="ECO:0008006" key="5">
    <source>
        <dbReference type="Google" id="ProtNLM"/>
    </source>
</evidence>
<evidence type="ECO:0000313" key="4">
    <source>
        <dbReference type="Proteomes" id="UP001590950"/>
    </source>
</evidence>
<dbReference type="PANTHER" id="PTHR31962:SF4">
    <property type="entry name" value="PRIMARY COMPONENT OF EISOSOMES (EUROFUNG)"/>
    <property type="match status" value="1"/>
</dbReference>
<keyword evidence="1" id="KW-0175">Coiled coil</keyword>
<feature type="compositionally biased region" description="Polar residues" evidence="2">
    <location>
        <begin position="16"/>
        <end position="26"/>
    </location>
</feature>
<dbReference type="InterPro" id="IPR027267">
    <property type="entry name" value="AH/BAR_dom_sf"/>
</dbReference>
<dbReference type="Gene3D" id="1.20.1270.60">
    <property type="entry name" value="Arfaptin homology (AH) domain/BAR domain"/>
    <property type="match status" value="1"/>
</dbReference>
<dbReference type="EMBL" id="JBEFKJ010000008">
    <property type="protein sequence ID" value="KAL2045072.1"/>
    <property type="molecule type" value="Genomic_DNA"/>
</dbReference>
<feature type="compositionally biased region" description="Polar residues" evidence="2">
    <location>
        <begin position="311"/>
        <end position="328"/>
    </location>
</feature>
<gene>
    <name evidence="3" type="ORF">N7G274_002847</name>
</gene>
<evidence type="ECO:0000313" key="3">
    <source>
        <dbReference type="EMBL" id="KAL2045072.1"/>
    </source>
</evidence>
<comment type="caution">
    <text evidence="3">The sequence shown here is derived from an EMBL/GenBank/DDBJ whole genome shotgun (WGS) entry which is preliminary data.</text>
</comment>
<evidence type="ECO:0000256" key="1">
    <source>
        <dbReference type="SAM" id="Coils"/>
    </source>
</evidence>
<name>A0ABR4AH01_9LECA</name>
<protein>
    <recommendedName>
        <fullName evidence="5">Sphingolipid long chain base-responsive protein LSP1</fullName>
    </recommendedName>
</protein>
<dbReference type="InterPro" id="IPR028245">
    <property type="entry name" value="PIL1/LSP1"/>
</dbReference>
<reference evidence="3 4" key="1">
    <citation type="submission" date="2024-09" db="EMBL/GenBank/DDBJ databases">
        <title>Rethinking Asexuality: The Enigmatic Case of Functional Sexual Genes in Lepraria (Stereocaulaceae).</title>
        <authorList>
            <person name="Doellman M."/>
            <person name="Sun Y."/>
            <person name="Barcenas-Pena A."/>
            <person name="Lumbsch H.T."/>
            <person name="Grewe F."/>
        </authorList>
    </citation>
    <scope>NUCLEOTIDE SEQUENCE [LARGE SCALE GENOMIC DNA]</scope>
    <source>
        <strain evidence="3 4">Mercado 3170</strain>
    </source>
</reference>
<organism evidence="3 4">
    <name type="scientific">Stereocaulon virgatum</name>
    <dbReference type="NCBI Taxonomy" id="373712"/>
    <lineage>
        <taxon>Eukaryota</taxon>
        <taxon>Fungi</taxon>
        <taxon>Dikarya</taxon>
        <taxon>Ascomycota</taxon>
        <taxon>Pezizomycotina</taxon>
        <taxon>Lecanoromycetes</taxon>
        <taxon>OSLEUM clade</taxon>
        <taxon>Lecanoromycetidae</taxon>
        <taxon>Lecanorales</taxon>
        <taxon>Lecanorineae</taxon>
        <taxon>Stereocaulaceae</taxon>
        <taxon>Stereocaulon</taxon>
    </lineage>
</organism>
<dbReference type="Pfam" id="PF13805">
    <property type="entry name" value="Pil1"/>
    <property type="match status" value="1"/>
</dbReference>
<dbReference type="PANTHER" id="PTHR31962">
    <property type="entry name" value="SPHINGOLIPID LONG CHAIN BASE-RESPONSIVE PROTEIN PIL1"/>
    <property type="match status" value="1"/>
</dbReference>
<proteinExistence type="predicted"/>
<feature type="coiled-coil region" evidence="1">
    <location>
        <begin position="157"/>
        <end position="184"/>
    </location>
</feature>
<feature type="region of interest" description="Disordered" evidence="2">
    <location>
        <begin position="1"/>
        <end position="28"/>
    </location>
</feature>
<feature type="region of interest" description="Disordered" evidence="2">
    <location>
        <begin position="302"/>
        <end position="328"/>
    </location>
</feature>
<evidence type="ECO:0000256" key="2">
    <source>
        <dbReference type="SAM" id="MobiDB-lite"/>
    </source>
</evidence>
<accession>A0ABR4AH01</accession>
<keyword evidence="4" id="KW-1185">Reference proteome</keyword>
<dbReference type="Proteomes" id="UP001590950">
    <property type="component" value="Unassembled WGS sequence"/>
</dbReference>
<sequence>MPRNRSLSVRSKKDNVSTATGGSSSAPKHRFTMASLRGVAQPELSKKLFKIIKSENHVIGAYESASRERISIASQLSDWGEATSDESISDISDKLGVLLSEIGEQEDVFAQNLEDYRGVLKQIRNTESSVQPSRDHKAKIGDEIAKLKYKEPTSTKIVQLEQELVRAEAQNLVAEAQLTNITRQKLKEAYDLHFAATIERAEKQIMLARHGRRLLNLLDDTPVVPGDTRPAFEHASQARQILNDAEEDLREWTPNLEPIPSLATNMGVNLMPAQTGTGTAGTNVSGQEELPAAIEAGSITSEPSYTHDISGGSTIAQPKHTSSYQQAA</sequence>